<dbReference type="NCBIfam" id="TIGR01726">
    <property type="entry name" value="HEQRo_perm_3TM"/>
    <property type="match status" value="1"/>
</dbReference>
<evidence type="ECO:0000256" key="8">
    <source>
        <dbReference type="RuleBase" id="RU363032"/>
    </source>
</evidence>
<dbReference type="InterPro" id="IPR043429">
    <property type="entry name" value="ArtM/GltK/GlnP/TcyL/YhdX-like"/>
</dbReference>
<sequence>MEPLSLAFPLAPDTLDWGVVAQFESDDWQFVIDNADYLAEGLGVTILLTVTSIVLGFLAGFPMGAIEVYGRGPLRSVVYGAGVVLRAIPIVVILVFMFFVAPIPFPSGQFSAWLPGIGSFSFGTSAFLAATVGLGLRSAAYQAQIFRGALQSVSGGQMEAARSVGMSKLQGIRHVVLPQALRRSIPGFQNEFTIVLKDTSIAIAIGLTELFKRADDLFVQQTTATLELFLAISLVYFVMTFATNRTLDFLGDYYAIPGGDR</sequence>
<keyword evidence="3" id="KW-1003">Cell membrane</keyword>
<dbReference type="InterPro" id="IPR035906">
    <property type="entry name" value="MetI-like_sf"/>
</dbReference>
<dbReference type="EMBL" id="JBHSQH010000001">
    <property type="protein sequence ID" value="MFC5971853.1"/>
    <property type="molecule type" value="Genomic_DNA"/>
</dbReference>
<protein>
    <submittedName>
        <fullName evidence="10">Amino acid ABC transporter permease</fullName>
    </submittedName>
</protein>
<comment type="subcellular location">
    <subcellularLocation>
        <location evidence="1 8">Cell membrane</location>
        <topology evidence="1 8">Multi-pass membrane protein</topology>
    </subcellularLocation>
</comment>
<evidence type="ECO:0000256" key="3">
    <source>
        <dbReference type="ARBA" id="ARBA00022475"/>
    </source>
</evidence>
<gene>
    <name evidence="10" type="ORF">ACFPYI_10965</name>
</gene>
<evidence type="ECO:0000256" key="5">
    <source>
        <dbReference type="ARBA" id="ARBA00022970"/>
    </source>
</evidence>
<keyword evidence="5" id="KW-0029">Amino-acid transport</keyword>
<evidence type="ECO:0000256" key="1">
    <source>
        <dbReference type="ARBA" id="ARBA00004651"/>
    </source>
</evidence>
<dbReference type="Pfam" id="PF00528">
    <property type="entry name" value="BPD_transp_1"/>
    <property type="match status" value="1"/>
</dbReference>
<feature type="transmembrane region" description="Helical" evidence="8">
    <location>
        <begin position="112"/>
        <end position="136"/>
    </location>
</feature>
<evidence type="ECO:0000313" key="10">
    <source>
        <dbReference type="EMBL" id="MFC5971853.1"/>
    </source>
</evidence>
<comment type="caution">
    <text evidence="10">The sequence shown here is derived from an EMBL/GenBank/DDBJ whole genome shotgun (WGS) entry which is preliminary data.</text>
</comment>
<name>A0ABD5RMX3_9EURY</name>
<feature type="transmembrane region" description="Helical" evidence="8">
    <location>
        <begin position="42"/>
        <end position="65"/>
    </location>
</feature>
<evidence type="ECO:0000256" key="7">
    <source>
        <dbReference type="ARBA" id="ARBA00023136"/>
    </source>
</evidence>
<keyword evidence="2 8" id="KW-0813">Transport</keyword>
<dbReference type="PANTHER" id="PTHR30614">
    <property type="entry name" value="MEMBRANE COMPONENT OF AMINO ACID ABC TRANSPORTER"/>
    <property type="match status" value="1"/>
</dbReference>
<feature type="transmembrane region" description="Helical" evidence="8">
    <location>
        <begin position="77"/>
        <end position="100"/>
    </location>
</feature>
<dbReference type="RefSeq" id="WP_247414733.1">
    <property type="nucleotide sequence ID" value="NZ_JALLGW010000001.1"/>
</dbReference>
<dbReference type="PROSITE" id="PS50928">
    <property type="entry name" value="ABC_TM1"/>
    <property type="match status" value="1"/>
</dbReference>
<organism evidence="10 11">
    <name type="scientific">Halomarina salina</name>
    <dbReference type="NCBI Taxonomy" id="1872699"/>
    <lineage>
        <taxon>Archaea</taxon>
        <taxon>Methanobacteriati</taxon>
        <taxon>Methanobacteriota</taxon>
        <taxon>Stenosarchaea group</taxon>
        <taxon>Halobacteria</taxon>
        <taxon>Halobacteriales</taxon>
        <taxon>Natronomonadaceae</taxon>
        <taxon>Halomarina</taxon>
    </lineage>
</organism>
<evidence type="ECO:0000256" key="2">
    <source>
        <dbReference type="ARBA" id="ARBA00022448"/>
    </source>
</evidence>
<dbReference type="GO" id="GO:0005886">
    <property type="term" value="C:plasma membrane"/>
    <property type="evidence" value="ECO:0007669"/>
    <property type="project" value="UniProtKB-SubCell"/>
</dbReference>
<accession>A0ABD5RMX3</accession>
<keyword evidence="6 8" id="KW-1133">Transmembrane helix</keyword>
<dbReference type="AlphaFoldDB" id="A0ABD5RMX3"/>
<comment type="similarity">
    <text evidence="8">Belongs to the binding-protein-dependent transport system permease family.</text>
</comment>
<dbReference type="SUPFAM" id="SSF161098">
    <property type="entry name" value="MetI-like"/>
    <property type="match status" value="1"/>
</dbReference>
<keyword evidence="4 8" id="KW-0812">Transmembrane</keyword>
<dbReference type="Gene3D" id="1.10.3720.10">
    <property type="entry name" value="MetI-like"/>
    <property type="match status" value="1"/>
</dbReference>
<keyword evidence="7 8" id="KW-0472">Membrane</keyword>
<dbReference type="GO" id="GO:0006865">
    <property type="term" value="P:amino acid transport"/>
    <property type="evidence" value="ECO:0007669"/>
    <property type="project" value="UniProtKB-KW"/>
</dbReference>
<evidence type="ECO:0000256" key="6">
    <source>
        <dbReference type="ARBA" id="ARBA00022989"/>
    </source>
</evidence>
<reference evidence="10 11" key="1">
    <citation type="journal article" date="2019" name="Int. J. Syst. Evol. Microbiol.">
        <title>The Global Catalogue of Microorganisms (GCM) 10K type strain sequencing project: providing services to taxonomists for standard genome sequencing and annotation.</title>
        <authorList>
            <consortium name="The Broad Institute Genomics Platform"/>
            <consortium name="The Broad Institute Genome Sequencing Center for Infectious Disease"/>
            <person name="Wu L."/>
            <person name="Ma J."/>
        </authorList>
    </citation>
    <scope>NUCLEOTIDE SEQUENCE [LARGE SCALE GENOMIC DNA]</scope>
    <source>
        <strain evidence="10 11">CGMCC 1.12543</strain>
    </source>
</reference>
<evidence type="ECO:0000256" key="4">
    <source>
        <dbReference type="ARBA" id="ARBA00022692"/>
    </source>
</evidence>
<evidence type="ECO:0000259" key="9">
    <source>
        <dbReference type="PROSITE" id="PS50928"/>
    </source>
</evidence>
<keyword evidence="11" id="KW-1185">Reference proteome</keyword>
<proteinExistence type="inferred from homology"/>
<dbReference type="InterPro" id="IPR000515">
    <property type="entry name" value="MetI-like"/>
</dbReference>
<dbReference type="PANTHER" id="PTHR30614:SF0">
    <property type="entry name" value="L-CYSTINE TRANSPORT SYSTEM PERMEASE PROTEIN TCYL"/>
    <property type="match status" value="1"/>
</dbReference>
<feature type="transmembrane region" description="Helical" evidence="8">
    <location>
        <begin position="222"/>
        <end position="242"/>
    </location>
</feature>
<dbReference type="Proteomes" id="UP001596099">
    <property type="component" value="Unassembled WGS sequence"/>
</dbReference>
<dbReference type="InterPro" id="IPR010065">
    <property type="entry name" value="AA_ABC_transptr_permease_3TM"/>
</dbReference>
<dbReference type="CDD" id="cd06261">
    <property type="entry name" value="TM_PBP2"/>
    <property type="match status" value="1"/>
</dbReference>
<evidence type="ECO:0000313" key="11">
    <source>
        <dbReference type="Proteomes" id="UP001596099"/>
    </source>
</evidence>
<feature type="domain" description="ABC transmembrane type-1" evidence="9">
    <location>
        <begin position="42"/>
        <end position="247"/>
    </location>
</feature>